<dbReference type="InterPro" id="IPR005524">
    <property type="entry name" value="DUF318"/>
</dbReference>
<feature type="transmembrane region" description="Helical" evidence="7">
    <location>
        <begin position="286"/>
        <end position="303"/>
    </location>
</feature>
<comment type="similarity">
    <text evidence="2">Belongs to the UPF0718 family.</text>
</comment>
<evidence type="ECO:0000313" key="8">
    <source>
        <dbReference type="EMBL" id="PIS30624.1"/>
    </source>
</evidence>
<evidence type="ECO:0008006" key="10">
    <source>
        <dbReference type="Google" id="ProtNLM"/>
    </source>
</evidence>
<comment type="caution">
    <text evidence="8">The sequence shown here is derived from an EMBL/GenBank/DDBJ whole genome shotgun (WGS) entry which is preliminary data.</text>
</comment>
<feature type="transmembrane region" description="Helical" evidence="7">
    <location>
        <begin position="255"/>
        <end position="274"/>
    </location>
</feature>
<evidence type="ECO:0000256" key="6">
    <source>
        <dbReference type="ARBA" id="ARBA00023136"/>
    </source>
</evidence>
<evidence type="ECO:0000256" key="5">
    <source>
        <dbReference type="ARBA" id="ARBA00022989"/>
    </source>
</evidence>
<gene>
    <name evidence="8" type="ORF">COT42_02685</name>
</gene>
<protein>
    <recommendedName>
        <fullName evidence="10">Permease</fullName>
    </recommendedName>
</protein>
<organism evidence="8 9">
    <name type="scientific">Candidatus Saganbacteria bacterium CG08_land_8_20_14_0_20_45_16</name>
    <dbReference type="NCBI Taxonomy" id="2014293"/>
    <lineage>
        <taxon>Bacteria</taxon>
        <taxon>Bacillati</taxon>
        <taxon>Saganbacteria</taxon>
    </lineage>
</organism>
<keyword evidence="3" id="KW-1003">Cell membrane</keyword>
<feature type="transmembrane region" description="Helical" evidence="7">
    <location>
        <begin position="188"/>
        <end position="208"/>
    </location>
</feature>
<feature type="transmembrane region" description="Helical" evidence="7">
    <location>
        <begin position="12"/>
        <end position="36"/>
    </location>
</feature>
<comment type="subcellular location">
    <subcellularLocation>
        <location evidence="1">Cell membrane</location>
        <topology evidence="1">Multi-pass membrane protein</topology>
    </subcellularLocation>
</comment>
<accession>A0A2H0XZT8</accession>
<dbReference type="Pfam" id="PF03773">
    <property type="entry name" value="ArsP_1"/>
    <property type="match status" value="1"/>
</dbReference>
<dbReference type="PANTHER" id="PTHR34184:SF4">
    <property type="entry name" value="UPF0718 PROTEIN YCGR"/>
    <property type="match status" value="1"/>
</dbReference>
<keyword evidence="4 7" id="KW-0812">Transmembrane</keyword>
<feature type="transmembrane region" description="Helical" evidence="7">
    <location>
        <begin position="91"/>
        <end position="113"/>
    </location>
</feature>
<feature type="transmembrane region" description="Helical" evidence="7">
    <location>
        <begin position="119"/>
        <end position="139"/>
    </location>
</feature>
<dbReference type="EMBL" id="PEYM01000052">
    <property type="protein sequence ID" value="PIS30624.1"/>
    <property type="molecule type" value="Genomic_DNA"/>
</dbReference>
<feature type="transmembrane region" description="Helical" evidence="7">
    <location>
        <begin position="220"/>
        <end position="243"/>
    </location>
</feature>
<dbReference type="Proteomes" id="UP000231343">
    <property type="component" value="Unassembled WGS sequence"/>
</dbReference>
<evidence type="ECO:0000256" key="4">
    <source>
        <dbReference type="ARBA" id="ARBA00022692"/>
    </source>
</evidence>
<evidence type="ECO:0000256" key="7">
    <source>
        <dbReference type="SAM" id="Phobius"/>
    </source>
</evidence>
<evidence type="ECO:0000256" key="3">
    <source>
        <dbReference type="ARBA" id="ARBA00022475"/>
    </source>
</evidence>
<dbReference type="PANTHER" id="PTHR34184">
    <property type="entry name" value="UPF0718 PROTEIN YCGR"/>
    <property type="match status" value="1"/>
</dbReference>
<dbReference type="GO" id="GO:0005886">
    <property type="term" value="C:plasma membrane"/>
    <property type="evidence" value="ECO:0007669"/>
    <property type="project" value="UniProtKB-SubCell"/>
</dbReference>
<feature type="transmembrane region" description="Helical" evidence="7">
    <location>
        <begin position="56"/>
        <end position="79"/>
    </location>
</feature>
<proteinExistence type="inferred from homology"/>
<evidence type="ECO:0000256" key="2">
    <source>
        <dbReference type="ARBA" id="ARBA00006386"/>
    </source>
</evidence>
<keyword evidence="6 7" id="KW-0472">Membrane</keyword>
<dbReference type="AlphaFoldDB" id="A0A2H0XZT8"/>
<evidence type="ECO:0000256" key="1">
    <source>
        <dbReference type="ARBA" id="ARBA00004651"/>
    </source>
</evidence>
<dbReference type="InterPro" id="IPR052923">
    <property type="entry name" value="UPF0718"/>
</dbReference>
<sequence>MRSMNMDINIFFQALTIYIIEVAPALIAGFLISGIIHEFIPDNFVERYLASGSIFSILWATFIGALLPICCIGNLAVGISLYKKGARLGPVLAFLVATPATSITALFVTYRLLGLSFAVYIFFAALILGLIMGLIGNLFHTPLIKKEAPDACPECGCQGGCCGHDKNTLAGRIKSVLTYSFWEMPREIGFEVTVGLVLAALIVSFAPLEGIISQYLGGPLSYVVALPFAVIMYICSTATVPLVHALVNSGMNIGAGMLLLLVGPVTSFGTLLVVRKEFGNKVFWTYLAVICAVGLALGWGFSII</sequence>
<keyword evidence="5 7" id="KW-1133">Transmembrane helix</keyword>
<reference evidence="8 9" key="1">
    <citation type="submission" date="2017-09" db="EMBL/GenBank/DDBJ databases">
        <title>Depth-based differentiation of microbial function through sediment-hosted aquifers and enrichment of novel symbionts in the deep terrestrial subsurface.</title>
        <authorList>
            <person name="Probst A.J."/>
            <person name="Ladd B."/>
            <person name="Jarett J.K."/>
            <person name="Geller-Mcgrath D.E."/>
            <person name="Sieber C.M."/>
            <person name="Emerson J.B."/>
            <person name="Anantharaman K."/>
            <person name="Thomas B.C."/>
            <person name="Malmstrom R."/>
            <person name="Stieglmeier M."/>
            <person name="Klingl A."/>
            <person name="Woyke T."/>
            <person name="Ryan C.M."/>
            <person name="Banfield J.F."/>
        </authorList>
    </citation>
    <scope>NUCLEOTIDE SEQUENCE [LARGE SCALE GENOMIC DNA]</scope>
    <source>
        <strain evidence="8">CG08_land_8_20_14_0_20_45_16</strain>
    </source>
</reference>
<name>A0A2H0XZT8_UNCSA</name>
<evidence type="ECO:0000313" key="9">
    <source>
        <dbReference type="Proteomes" id="UP000231343"/>
    </source>
</evidence>